<evidence type="ECO:0000313" key="3">
    <source>
        <dbReference type="EnsemblPlants" id="PNT68261"/>
    </source>
</evidence>
<gene>
    <name evidence="2" type="ORF">BRADI_3g37906v3</name>
</gene>
<dbReference type="AlphaFoldDB" id="A0A2K2D1W9"/>
<dbReference type="Gramene" id="PNT68261">
    <property type="protein sequence ID" value="PNT68261"/>
    <property type="gene ID" value="BRADI_3g37906v3"/>
</dbReference>
<dbReference type="InParanoid" id="A0A2K2D1W9"/>
<dbReference type="EMBL" id="CM000882">
    <property type="protein sequence ID" value="PNT68261.1"/>
    <property type="molecule type" value="Genomic_DNA"/>
</dbReference>
<organism evidence="2">
    <name type="scientific">Brachypodium distachyon</name>
    <name type="common">Purple false brome</name>
    <name type="synonym">Trachynia distachya</name>
    <dbReference type="NCBI Taxonomy" id="15368"/>
    <lineage>
        <taxon>Eukaryota</taxon>
        <taxon>Viridiplantae</taxon>
        <taxon>Streptophyta</taxon>
        <taxon>Embryophyta</taxon>
        <taxon>Tracheophyta</taxon>
        <taxon>Spermatophyta</taxon>
        <taxon>Magnoliopsida</taxon>
        <taxon>Liliopsida</taxon>
        <taxon>Poales</taxon>
        <taxon>Poaceae</taxon>
        <taxon>BOP clade</taxon>
        <taxon>Pooideae</taxon>
        <taxon>Stipodae</taxon>
        <taxon>Brachypodieae</taxon>
        <taxon>Brachypodium</taxon>
    </lineage>
</organism>
<reference evidence="2 3" key="1">
    <citation type="journal article" date="2010" name="Nature">
        <title>Genome sequencing and analysis of the model grass Brachypodium distachyon.</title>
        <authorList>
            <consortium name="International Brachypodium Initiative"/>
        </authorList>
    </citation>
    <scope>NUCLEOTIDE SEQUENCE [LARGE SCALE GENOMIC DNA]</scope>
    <source>
        <strain evidence="2 3">Bd21</strain>
    </source>
</reference>
<evidence type="ECO:0000256" key="1">
    <source>
        <dbReference type="SAM" id="MobiDB-lite"/>
    </source>
</evidence>
<keyword evidence="4" id="KW-1185">Reference proteome</keyword>
<dbReference type="EnsemblPlants" id="PNT68261">
    <property type="protein sequence ID" value="PNT68261"/>
    <property type="gene ID" value="BRADI_3g37906v3"/>
</dbReference>
<feature type="region of interest" description="Disordered" evidence="1">
    <location>
        <begin position="58"/>
        <end position="158"/>
    </location>
</feature>
<accession>A0A2K2D1W9</accession>
<feature type="compositionally biased region" description="Basic residues" evidence="1">
    <location>
        <begin position="97"/>
        <end position="108"/>
    </location>
</feature>
<proteinExistence type="predicted"/>
<evidence type="ECO:0000313" key="2">
    <source>
        <dbReference type="EMBL" id="PNT68261.1"/>
    </source>
</evidence>
<dbReference type="Proteomes" id="UP000008810">
    <property type="component" value="Chromosome 3"/>
</dbReference>
<reference evidence="3" key="3">
    <citation type="submission" date="2018-08" db="UniProtKB">
        <authorList>
            <consortium name="EnsemblPlants"/>
        </authorList>
    </citation>
    <scope>IDENTIFICATION</scope>
    <source>
        <strain evidence="3">cv. Bd21</strain>
    </source>
</reference>
<evidence type="ECO:0000313" key="4">
    <source>
        <dbReference type="Proteomes" id="UP000008810"/>
    </source>
</evidence>
<name>A0A2K2D1W9_BRADI</name>
<protein>
    <submittedName>
        <fullName evidence="2 3">Uncharacterized protein</fullName>
    </submittedName>
</protein>
<feature type="compositionally biased region" description="Low complexity" evidence="1">
    <location>
        <begin position="65"/>
        <end position="92"/>
    </location>
</feature>
<reference evidence="2" key="2">
    <citation type="submission" date="2017-06" db="EMBL/GenBank/DDBJ databases">
        <title>WGS assembly of Brachypodium distachyon.</title>
        <authorList>
            <consortium name="The International Brachypodium Initiative"/>
            <person name="Lucas S."/>
            <person name="Harmon-Smith M."/>
            <person name="Lail K."/>
            <person name="Tice H."/>
            <person name="Grimwood J."/>
            <person name="Bruce D."/>
            <person name="Barry K."/>
            <person name="Shu S."/>
            <person name="Lindquist E."/>
            <person name="Wang M."/>
            <person name="Pitluck S."/>
            <person name="Vogel J.P."/>
            <person name="Garvin D.F."/>
            <person name="Mockler T.C."/>
            <person name="Schmutz J."/>
            <person name="Rokhsar D."/>
            <person name="Bevan M.W."/>
        </authorList>
    </citation>
    <scope>NUCLEOTIDE SEQUENCE</scope>
    <source>
        <strain evidence="2">Bd21</strain>
    </source>
</reference>
<sequence length="244" mass="26559">MAACQVRSPVPRAVEVEQVAAVAPLRRCRGRARAELVAAEETQVGDAARRAEAARKAGLGRGLVGPRQRGRQAAGGARARALTGGGRARPAGDGQRRKPSQARRRAAGRRPAAATPKPSRHLGGGGRRRRRGGGGRVQRGREVAGRAPVRRRREKKNSCETYNQRITSMLLSSWILLREEALSRRHRQLESGAFLTDNLTLAQEIRLDAFTNVQSIGLCLMKCTAVYFLPLQSGMFGLQCRSQP</sequence>